<gene>
    <name evidence="1" type="ORF">JOE61_003868</name>
</gene>
<keyword evidence="2" id="KW-1185">Reference proteome</keyword>
<sequence>MGFSNPAQPINYDLIAQAVADVVIDYAQVRAAVDEALVSTDDAVGQVRSIVQAIQGDALGSADVLAAAEAALVSTDAAIASLSAILSDLQPAPDVPSWAAARVTALGELVAIQAAYDAATARGDASPEAAAVLADLETRAAALWATVKP</sequence>
<comment type="caution">
    <text evidence="1">The sequence shown here is derived from an EMBL/GenBank/DDBJ whole genome shotgun (WGS) entry which is preliminary data.</text>
</comment>
<evidence type="ECO:0000313" key="1">
    <source>
        <dbReference type="EMBL" id="MBM7510054.1"/>
    </source>
</evidence>
<dbReference type="Proteomes" id="UP000732378">
    <property type="component" value="Unassembled WGS sequence"/>
</dbReference>
<dbReference type="RefSeq" id="WP_193667326.1">
    <property type="nucleotide sequence ID" value="NZ_JACDTV010000002.1"/>
</dbReference>
<proteinExistence type="predicted"/>
<name>A0ABS2MFT3_9ACTN</name>
<protein>
    <submittedName>
        <fullName evidence="1">Uncharacterized protein</fullName>
    </submittedName>
</protein>
<dbReference type="EMBL" id="JAFBBZ010000001">
    <property type="protein sequence ID" value="MBM7510054.1"/>
    <property type="molecule type" value="Genomic_DNA"/>
</dbReference>
<reference evidence="1 2" key="1">
    <citation type="submission" date="2021-01" db="EMBL/GenBank/DDBJ databases">
        <title>Sequencing the genomes of 1000 actinobacteria strains.</title>
        <authorList>
            <person name="Klenk H.-P."/>
        </authorList>
    </citation>
    <scope>NUCLEOTIDE SEQUENCE [LARGE SCALE GENOMIC DNA]</scope>
    <source>
        <strain evidence="1 2">DSM 18239</strain>
    </source>
</reference>
<accession>A0ABS2MFT3</accession>
<evidence type="ECO:0000313" key="2">
    <source>
        <dbReference type="Proteomes" id="UP000732378"/>
    </source>
</evidence>
<organism evidence="1 2">
    <name type="scientific">Nocardioides salarius</name>
    <dbReference type="NCBI Taxonomy" id="374513"/>
    <lineage>
        <taxon>Bacteria</taxon>
        <taxon>Bacillati</taxon>
        <taxon>Actinomycetota</taxon>
        <taxon>Actinomycetes</taxon>
        <taxon>Propionibacteriales</taxon>
        <taxon>Nocardioidaceae</taxon>
        <taxon>Nocardioides</taxon>
    </lineage>
</organism>